<dbReference type="InterPro" id="IPR050109">
    <property type="entry name" value="HTH-type_TetR-like_transc_reg"/>
</dbReference>
<accession>A0A318LZ12</accession>
<dbReference type="PANTHER" id="PTHR30055:SF234">
    <property type="entry name" value="HTH-TYPE TRANSCRIPTIONAL REGULATOR BETI"/>
    <property type="match status" value="1"/>
</dbReference>
<keyword evidence="1" id="KW-0805">Transcription regulation</keyword>
<dbReference type="Pfam" id="PF00440">
    <property type="entry name" value="TetR_N"/>
    <property type="match status" value="1"/>
</dbReference>
<evidence type="ECO:0000259" key="5">
    <source>
        <dbReference type="PROSITE" id="PS50977"/>
    </source>
</evidence>
<evidence type="ECO:0000313" key="6">
    <source>
        <dbReference type="EMBL" id="PXY37679.1"/>
    </source>
</evidence>
<dbReference type="InterPro" id="IPR009057">
    <property type="entry name" value="Homeodomain-like_sf"/>
</dbReference>
<dbReference type="Proteomes" id="UP000247892">
    <property type="component" value="Unassembled WGS sequence"/>
</dbReference>
<evidence type="ECO:0000256" key="2">
    <source>
        <dbReference type="ARBA" id="ARBA00023125"/>
    </source>
</evidence>
<dbReference type="Pfam" id="PF21351">
    <property type="entry name" value="TetR_C_41"/>
    <property type="match status" value="1"/>
</dbReference>
<keyword evidence="2 4" id="KW-0238">DNA-binding</keyword>
<dbReference type="GO" id="GO:0003700">
    <property type="term" value="F:DNA-binding transcription factor activity"/>
    <property type="evidence" value="ECO:0007669"/>
    <property type="project" value="TreeGrafter"/>
</dbReference>
<dbReference type="RefSeq" id="WP_110334554.1">
    <property type="nucleotide sequence ID" value="NZ_JBHVKT010000008.1"/>
</dbReference>
<dbReference type="InterPro" id="IPR049484">
    <property type="entry name" value="Rv0078-like_C"/>
</dbReference>
<gene>
    <name evidence="6" type="ORF">BA062_03385</name>
</gene>
<dbReference type="GO" id="GO:0000976">
    <property type="term" value="F:transcription cis-regulatory region binding"/>
    <property type="evidence" value="ECO:0007669"/>
    <property type="project" value="TreeGrafter"/>
</dbReference>
<reference evidence="6 7" key="1">
    <citation type="submission" date="2016-07" db="EMBL/GenBank/DDBJ databases">
        <title>Draft genome sequence of Prauserella sp. YIM 121212, isolated from alkaline soil.</title>
        <authorList>
            <person name="Ruckert C."/>
            <person name="Albersmeier A."/>
            <person name="Jiang C.-L."/>
            <person name="Jiang Y."/>
            <person name="Kalinowski J."/>
            <person name="Schneider O."/>
            <person name="Winkler A."/>
            <person name="Zotchev S.B."/>
        </authorList>
    </citation>
    <scope>NUCLEOTIDE SEQUENCE [LARGE SCALE GENOMIC DNA]</scope>
    <source>
        <strain evidence="6 7">YIM 121212</strain>
    </source>
</reference>
<evidence type="ECO:0000256" key="3">
    <source>
        <dbReference type="ARBA" id="ARBA00023163"/>
    </source>
</evidence>
<dbReference type="PROSITE" id="PS01081">
    <property type="entry name" value="HTH_TETR_1"/>
    <property type="match status" value="1"/>
</dbReference>
<sequence length="200" mass="22412">MPPVKSRREMYSEATRAALLEQATALFAERGFAATSLEDVAAATQVTRGAVYHHFANKLALFEAVLDEQETRAMSEIAAAAAGISEPMEAATKALGVFLDQCCEPVYGRLCWQEAPTALGFVRWHEYEKRYAFGLVEGFVEALMSAGYLPRQAQETTAQFFFWMLGGAGMAISRAEPEDRRRVRDEWFELMLRSIRGLQR</sequence>
<comment type="caution">
    <text evidence="6">The sequence shown here is derived from an EMBL/GenBank/DDBJ whole genome shotgun (WGS) entry which is preliminary data.</text>
</comment>
<keyword evidence="7" id="KW-1185">Reference proteome</keyword>
<keyword evidence="3" id="KW-0804">Transcription</keyword>
<dbReference type="PANTHER" id="PTHR30055">
    <property type="entry name" value="HTH-TYPE TRANSCRIPTIONAL REGULATOR RUTR"/>
    <property type="match status" value="1"/>
</dbReference>
<dbReference type="PROSITE" id="PS50977">
    <property type="entry name" value="HTH_TETR_2"/>
    <property type="match status" value="1"/>
</dbReference>
<evidence type="ECO:0000313" key="7">
    <source>
        <dbReference type="Proteomes" id="UP000247892"/>
    </source>
</evidence>
<dbReference type="Gene3D" id="1.10.357.10">
    <property type="entry name" value="Tetracycline Repressor, domain 2"/>
    <property type="match status" value="1"/>
</dbReference>
<dbReference type="OrthoDB" id="9805134at2"/>
<dbReference type="SUPFAM" id="SSF46689">
    <property type="entry name" value="Homeodomain-like"/>
    <property type="match status" value="1"/>
</dbReference>
<dbReference type="AlphaFoldDB" id="A0A318LZ12"/>
<dbReference type="InterPro" id="IPR023772">
    <property type="entry name" value="DNA-bd_HTH_TetR-type_CS"/>
</dbReference>
<dbReference type="EMBL" id="MASU01000002">
    <property type="protein sequence ID" value="PXY37679.1"/>
    <property type="molecule type" value="Genomic_DNA"/>
</dbReference>
<name>A0A318LZ12_9PSEU</name>
<evidence type="ECO:0000256" key="4">
    <source>
        <dbReference type="PROSITE-ProRule" id="PRU00335"/>
    </source>
</evidence>
<protein>
    <submittedName>
        <fullName evidence="6">TetR family transcriptional regulator</fullName>
    </submittedName>
</protein>
<dbReference type="InterPro" id="IPR001647">
    <property type="entry name" value="HTH_TetR"/>
</dbReference>
<organism evidence="6 7">
    <name type="scientific">Prauserella flavalba</name>
    <dbReference type="NCBI Taxonomy" id="1477506"/>
    <lineage>
        <taxon>Bacteria</taxon>
        <taxon>Bacillati</taxon>
        <taxon>Actinomycetota</taxon>
        <taxon>Actinomycetes</taxon>
        <taxon>Pseudonocardiales</taxon>
        <taxon>Pseudonocardiaceae</taxon>
        <taxon>Prauserella</taxon>
    </lineage>
</organism>
<feature type="domain" description="HTH tetR-type" evidence="5">
    <location>
        <begin position="13"/>
        <end position="73"/>
    </location>
</feature>
<evidence type="ECO:0000256" key="1">
    <source>
        <dbReference type="ARBA" id="ARBA00023015"/>
    </source>
</evidence>
<proteinExistence type="predicted"/>
<dbReference type="PRINTS" id="PR00455">
    <property type="entry name" value="HTHTETR"/>
</dbReference>
<feature type="DNA-binding region" description="H-T-H motif" evidence="4">
    <location>
        <begin position="36"/>
        <end position="55"/>
    </location>
</feature>